<evidence type="ECO:0000313" key="2">
    <source>
        <dbReference type="Proteomes" id="UP000716446"/>
    </source>
</evidence>
<keyword evidence="2" id="KW-1185">Reference proteome</keyword>
<dbReference type="SUPFAM" id="SSF47240">
    <property type="entry name" value="Ferritin-like"/>
    <property type="match status" value="1"/>
</dbReference>
<proteinExistence type="predicted"/>
<dbReference type="Gene3D" id="1.20.1260.10">
    <property type="match status" value="1"/>
</dbReference>
<feature type="non-terminal residue" evidence="1">
    <location>
        <position position="367"/>
    </location>
</feature>
<name>A0A9N8J9X2_9PEZI</name>
<dbReference type="CDD" id="cd00657">
    <property type="entry name" value="Ferritin_like"/>
    <property type="match status" value="1"/>
</dbReference>
<sequence>SYGAAWGSLKEWSIIVACWPARARAWLYKSRARTRLVRHTTQSHSQLPLHNLLSNLFHITMKASIISTALLATAASAAPALVKRQSSDIDGVILNYALTLEHLEANFYREALAKFSAADFAAAGFNDTNFYKNLQEVGRDEQTHVDFLTTALKGAGVTPVAACTYDFGNLTPATFLATASIIEGVGVSAYLGAAALITNKAYLTAAGSILTVEARHNAFIRGNLEMSPFPQPFDVPLDFDQVYSLAAPFIKACPASNPTLPVKAFPSLSVGKDVQMPIMQGETIEFDVAADMKVPSGPLFVAFPLATGTMFSSAVVKDCKVYARIPVSIYGPTGESFAILTTNSTVVNDDNTVAGPAVVEVMSSYLA</sequence>
<gene>
    <name evidence="1" type="ORF">AWRI4619_LOCUS2493</name>
</gene>
<evidence type="ECO:0000313" key="1">
    <source>
        <dbReference type="EMBL" id="CAD0083926.1"/>
    </source>
</evidence>
<dbReference type="InterPro" id="IPR052965">
    <property type="entry name" value="Pigment-catalase-like"/>
</dbReference>
<dbReference type="InterPro" id="IPR009078">
    <property type="entry name" value="Ferritin-like_SF"/>
</dbReference>
<dbReference type="Proteomes" id="UP000716446">
    <property type="component" value="Unassembled WGS sequence"/>
</dbReference>
<dbReference type="AlphaFoldDB" id="A0A9N8J9X2"/>
<reference evidence="1" key="1">
    <citation type="submission" date="2020-06" db="EMBL/GenBank/DDBJ databases">
        <authorList>
            <person name="Onetto C."/>
        </authorList>
    </citation>
    <scope>NUCLEOTIDE SEQUENCE</scope>
</reference>
<organism evidence="1 2">
    <name type="scientific">Aureobasidium vineae</name>
    <dbReference type="NCBI Taxonomy" id="2773715"/>
    <lineage>
        <taxon>Eukaryota</taxon>
        <taxon>Fungi</taxon>
        <taxon>Dikarya</taxon>
        <taxon>Ascomycota</taxon>
        <taxon>Pezizomycotina</taxon>
        <taxon>Dothideomycetes</taxon>
        <taxon>Dothideomycetidae</taxon>
        <taxon>Dothideales</taxon>
        <taxon>Saccotheciaceae</taxon>
        <taxon>Aureobasidium</taxon>
    </lineage>
</organism>
<comment type="caution">
    <text evidence="1">The sequence shown here is derived from an EMBL/GenBank/DDBJ whole genome shotgun (WGS) entry which is preliminary data.</text>
</comment>
<accession>A0A9N8J9X2</accession>
<protein>
    <submittedName>
        <fullName evidence="1">Uncharacterized protein</fullName>
    </submittedName>
</protein>
<dbReference type="InterPro" id="IPR012347">
    <property type="entry name" value="Ferritin-like"/>
</dbReference>
<dbReference type="PANTHER" id="PTHR31694">
    <property type="entry name" value="DESICCATION-LIKE PROTEIN"/>
    <property type="match status" value="1"/>
</dbReference>
<dbReference type="EMBL" id="CAIJEN010000003">
    <property type="protein sequence ID" value="CAD0083926.1"/>
    <property type="molecule type" value="Genomic_DNA"/>
</dbReference>
<dbReference type="PANTHER" id="PTHR31694:SF26">
    <property type="entry name" value="OS05G0151100 PROTEIN"/>
    <property type="match status" value="1"/>
</dbReference>
<dbReference type="Pfam" id="PF13668">
    <property type="entry name" value="Ferritin_2"/>
    <property type="match status" value="1"/>
</dbReference>